<proteinExistence type="predicted"/>
<name>A0A8H6RQX5_9PEZI</name>
<comment type="caution">
    <text evidence="1">The sequence shown here is derived from an EMBL/GenBank/DDBJ whole genome shotgun (WGS) entry which is preliminary data.</text>
</comment>
<protein>
    <submittedName>
        <fullName evidence="1">Uncharacterized protein</fullName>
    </submittedName>
</protein>
<dbReference type="Proteomes" id="UP000660729">
    <property type="component" value="Unassembled WGS sequence"/>
</dbReference>
<evidence type="ECO:0000313" key="1">
    <source>
        <dbReference type="EMBL" id="KAF7195723.1"/>
    </source>
</evidence>
<gene>
    <name evidence="1" type="ORF">HII31_03041</name>
</gene>
<keyword evidence="2" id="KW-1185">Reference proteome</keyword>
<evidence type="ECO:0000313" key="2">
    <source>
        <dbReference type="Proteomes" id="UP000660729"/>
    </source>
</evidence>
<dbReference type="EMBL" id="JABCIY010000038">
    <property type="protein sequence ID" value="KAF7195723.1"/>
    <property type="molecule type" value="Genomic_DNA"/>
</dbReference>
<sequence>MRTSCTHYGLITSIGATCGKHARAKAESTFHARLNLSSVMEMLDRAEKMLALRCATAQLADGLPMVWRPRSAAGFMTLTLTIFKVGESLQSLASVLIVGLKSTCGPMDRVSIRSIASLWDVASSSAMLIARIMMKNLLAKLDLRKGWANEPMRRLIALDASTHERSCSPTFI</sequence>
<accession>A0A8H6RQX5</accession>
<reference evidence="1" key="1">
    <citation type="submission" date="2020-04" db="EMBL/GenBank/DDBJ databases">
        <title>Draft genome resource of the tomato pathogen Pseudocercospora fuligena.</title>
        <authorList>
            <person name="Zaccaron A."/>
        </authorList>
    </citation>
    <scope>NUCLEOTIDE SEQUENCE</scope>
    <source>
        <strain evidence="1">PF001</strain>
    </source>
</reference>
<dbReference type="AlphaFoldDB" id="A0A8H6RQX5"/>
<organism evidence="1 2">
    <name type="scientific">Pseudocercospora fuligena</name>
    <dbReference type="NCBI Taxonomy" id="685502"/>
    <lineage>
        <taxon>Eukaryota</taxon>
        <taxon>Fungi</taxon>
        <taxon>Dikarya</taxon>
        <taxon>Ascomycota</taxon>
        <taxon>Pezizomycotina</taxon>
        <taxon>Dothideomycetes</taxon>
        <taxon>Dothideomycetidae</taxon>
        <taxon>Mycosphaerellales</taxon>
        <taxon>Mycosphaerellaceae</taxon>
        <taxon>Pseudocercospora</taxon>
    </lineage>
</organism>
<feature type="non-terminal residue" evidence="1">
    <location>
        <position position="1"/>
    </location>
</feature>